<name>A0A9N9A6V8_9GLOM</name>
<keyword evidence="5" id="KW-1185">Reference proteome</keyword>
<dbReference type="InterPro" id="IPR002060">
    <property type="entry name" value="Squ/phyt_synthse"/>
</dbReference>
<dbReference type="Gene3D" id="1.10.600.10">
    <property type="entry name" value="Farnesyl Diphosphate Synthase"/>
    <property type="match status" value="1"/>
</dbReference>
<dbReference type="EC" id="2.5.1.32" evidence="2"/>
<dbReference type="EMBL" id="CAJVPL010000666">
    <property type="protein sequence ID" value="CAG8519717.1"/>
    <property type="molecule type" value="Genomic_DNA"/>
</dbReference>
<comment type="caution">
    <text evidence="4">The sequence shown here is derived from an EMBL/GenBank/DDBJ whole genome shotgun (WGS) entry which is preliminary data.</text>
</comment>
<dbReference type="OrthoDB" id="270318at2759"/>
<evidence type="ECO:0000256" key="1">
    <source>
        <dbReference type="ARBA" id="ARBA00001805"/>
    </source>
</evidence>
<dbReference type="InterPro" id="IPR008949">
    <property type="entry name" value="Isoprenoid_synthase_dom_sf"/>
</dbReference>
<dbReference type="Proteomes" id="UP000789831">
    <property type="component" value="Unassembled WGS sequence"/>
</dbReference>
<accession>A0A9N9A6V8</accession>
<evidence type="ECO:0000256" key="3">
    <source>
        <dbReference type="ARBA" id="ARBA00022746"/>
    </source>
</evidence>
<evidence type="ECO:0000256" key="2">
    <source>
        <dbReference type="ARBA" id="ARBA00012396"/>
    </source>
</evidence>
<keyword evidence="3" id="KW-0125">Carotenoid biosynthesis</keyword>
<evidence type="ECO:0000313" key="5">
    <source>
        <dbReference type="Proteomes" id="UP000789831"/>
    </source>
</evidence>
<dbReference type="GO" id="GO:0016117">
    <property type="term" value="P:carotenoid biosynthetic process"/>
    <property type="evidence" value="ECO:0007669"/>
    <property type="project" value="UniProtKB-KW"/>
</dbReference>
<reference evidence="4" key="1">
    <citation type="submission" date="2021-06" db="EMBL/GenBank/DDBJ databases">
        <authorList>
            <person name="Kallberg Y."/>
            <person name="Tangrot J."/>
            <person name="Rosling A."/>
        </authorList>
    </citation>
    <scope>NUCLEOTIDE SEQUENCE</scope>
    <source>
        <strain evidence="4">MT106</strain>
    </source>
</reference>
<dbReference type="Pfam" id="PF00494">
    <property type="entry name" value="SQS_PSY"/>
    <property type="match status" value="1"/>
</dbReference>
<protein>
    <recommendedName>
        <fullName evidence="2">15-cis-phytoene synthase</fullName>
        <ecNumber evidence="2">2.5.1.32</ecNumber>
    </recommendedName>
</protein>
<proteinExistence type="predicted"/>
<dbReference type="AlphaFoldDB" id="A0A9N9A6V8"/>
<evidence type="ECO:0000313" key="4">
    <source>
        <dbReference type="EMBL" id="CAG8519717.1"/>
    </source>
</evidence>
<dbReference type="PANTHER" id="PTHR31480">
    <property type="entry name" value="BIFUNCTIONAL LYCOPENE CYCLASE/PHYTOENE SYNTHASE"/>
    <property type="match status" value="1"/>
</dbReference>
<gene>
    <name evidence="4" type="ORF">AGERDE_LOCUS5171</name>
</gene>
<comment type="catalytic activity">
    <reaction evidence="1">
        <text>2 (2E,6E,10E)-geranylgeranyl diphosphate = 15-cis-phytoene + 2 diphosphate</text>
        <dbReference type="Rhea" id="RHEA:34475"/>
        <dbReference type="ChEBI" id="CHEBI:27787"/>
        <dbReference type="ChEBI" id="CHEBI:33019"/>
        <dbReference type="ChEBI" id="CHEBI:58756"/>
        <dbReference type="EC" id="2.5.1.32"/>
    </reaction>
</comment>
<sequence>MSLVKLFSRRSIRVASMTDKQFGKYYNNLNNKHHITNNPIKSLSTSVNQLEKPESALKYCIDLVRKHDYENYLCSALYPKNLQHAYYAIRAFNVELAMIRESASNLLIGKMRMQFWRESIDNIFKGSPPHQPVALLLNSALEHCKLSSLFFKRIINERDANLDNPPYMSIKDLESYGENIASCLLYLQLELLGIKNIQADHAASHIGKATGIVTILRAFPYLVSKKRMYLPADTMAKFKISEEAIFREGPTVKGLDDAVFEVATIAHDHLLTARSFLPDIQREAMPVFLSSVILIDAF</sequence>
<dbReference type="SUPFAM" id="SSF48576">
    <property type="entry name" value="Terpenoid synthases"/>
    <property type="match status" value="1"/>
</dbReference>
<organism evidence="4 5">
    <name type="scientific">Ambispora gerdemannii</name>
    <dbReference type="NCBI Taxonomy" id="144530"/>
    <lineage>
        <taxon>Eukaryota</taxon>
        <taxon>Fungi</taxon>
        <taxon>Fungi incertae sedis</taxon>
        <taxon>Mucoromycota</taxon>
        <taxon>Glomeromycotina</taxon>
        <taxon>Glomeromycetes</taxon>
        <taxon>Archaeosporales</taxon>
        <taxon>Ambisporaceae</taxon>
        <taxon>Ambispora</taxon>
    </lineage>
</organism>